<evidence type="ECO:0000313" key="1">
    <source>
        <dbReference type="EMBL" id="PRQ06802.1"/>
    </source>
</evidence>
<gene>
    <name evidence="1" type="ORF">ENSA7_34620</name>
</gene>
<dbReference type="EMBL" id="PVNL01000066">
    <property type="protein sequence ID" value="PRQ06802.1"/>
    <property type="molecule type" value="Genomic_DNA"/>
</dbReference>
<organism evidence="1 2">
    <name type="scientific">Enhygromyxa salina</name>
    <dbReference type="NCBI Taxonomy" id="215803"/>
    <lineage>
        <taxon>Bacteria</taxon>
        <taxon>Pseudomonadati</taxon>
        <taxon>Myxococcota</taxon>
        <taxon>Polyangia</taxon>
        <taxon>Nannocystales</taxon>
        <taxon>Nannocystaceae</taxon>
        <taxon>Enhygromyxa</taxon>
    </lineage>
</organism>
<proteinExistence type="predicted"/>
<accession>A0A2S9YP02</accession>
<evidence type="ECO:0000313" key="2">
    <source>
        <dbReference type="Proteomes" id="UP000238823"/>
    </source>
</evidence>
<dbReference type="AlphaFoldDB" id="A0A2S9YP02"/>
<dbReference type="RefSeq" id="WP_181233841.1">
    <property type="nucleotide sequence ID" value="NZ_PVNL01000066.1"/>
</dbReference>
<name>A0A2S9YP02_9BACT</name>
<protein>
    <submittedName>
        <fullName evidence="1">Uncharacterized protein</fullName>
    </submittedName>
</protein>
<reference evidence="1 2" key="1">
    <citation type="submission" date="2018-03" db="EMBL/GenBank/DDBJ databases">
        <title>Draft Genome Sequences of the Obligatory Marine Myxobacteria Enhygromyxa salina SWB007.</title>
        <authorList>
            <person name="Poehlein A."/>
            <person name="Moghaddam J.A."/>
            <person name="Harms H."/>
            <person name="Alanjari M."/>
            <person name="Koenig G.M."/>
            <person name="Daniel R."/>
            <person name="Schaeberle T.F."/>
        </authorList>
    </citation>
    <scope>NUCLEOTIDE SEQUENCE [LARGE SCALE GENOMIC DNA]</scope>
    <source>
        <strain evidence="1 2">SWB007</strain>
    </source>
</reference>
<comment type="caution">
    <text evidence="1">The sequence shown here is derived from an EMBL/GenBank/DDBJ whole genome shotgun (WGS) entry which is preliminary data.</text>
</comment>
<dbReference type="Proteomes" id="UP000238823">
    <property type="component" value="Unassembled WGS sequence"/>
</dbReference>
<sequence>MTSTTTTKFSTALINAATTGPFFRALLAMRSGRVAAPQPRRQRELAA</sequence>